<dbReference type="GO" id="GO:0008652">
    <property type="term" value="P:amino acid biosynthetic process"/>
    <property type="evidence" value="ECO:0007669"/>
    <property type="project" value="UniProtKB-ARBA"/>
</dbReference>
<reference evidence="6" key="1">
    <citation type="submission" date="2021-04" db="EMBL/GenBank/DDBJ databases">
        <title>Phycicoccus avicenniae sp. nov., a novel endophytic actinomycetes isolated from branch of Avicennia mariana.</title>
        <authorList>
            <person name="Tuo L."/>
        </authorList>
    </citation>
    <scope>NUCLEOTIDE SEQUENCE</scope>
    <source>
        <strain evidence="6">BSK3Z-2</strain>
    </source>
</reference>
<dbReference type="AlphaFoldDB" id="A0A941D6A2"/>
<dbReference type="InterPro" id="IPR043131">
    <property type="entry name" value="BCAT-like_N"/>
</dbReference>
<dbReference type="FunFam" id="3.20.10.10:FF:000002">
    <property type="entry name" value="D-alanine aminotransferase"/>
    <property type="match status" value="1"/>
</dbReference>
<dbReference type="InterPro" id="IPR018300">
    <property type="entry name" value="Aminotrans_IV_CS"/>
</dbReference>
<keyword evidence="7" id="KW-1185">Reference proteome</keyword>
<dbReference type="SUPFAM" id="SSF56752">
    <property type="entry name" value="D-aminoacid aminotransferase-like PLP-dependent enzymes"/>
    <property type="match status" value="1"/>
</dbReference>
<evidence type="ECO:0000256" key="2">
    <source>
        <dbReference type="ARBA" id="ARBA00009320"/>
    </source>
</evidence>
<dbReference type="InterPro" id="IPR001544">
    <property type="entry name" value="Aminotrans_IV"/>
</dbReference>
<dbReference type="PANTHER" id="PTHR42743:SF11">
    <property type="entry name" value="AMINODEOXYCHORISMATE LYASE"/>
    <property type="match status" value="1"/>
</dbReference>
<evidence type="ECO:0000256" key="3">
    <source>
        <dbReference type="ARBA" id="ARBA00022898"/>
    </source>
</evidence>
<keyword evidence="6" id="KW-0808">Transferase</keyword>
<evidence type="ECO:0000256" key="1">
    <source>
        <dbReference type="ARBA" id="ARBA00001933"/>
    </source>
</evidence>
<comment type="similarity">
    <text evidence="2 4">Belongs to the class-IV pyridoxal-phosphate-dependent aminotransferase family.</text>
</comment>
<dbReference type="GO" id="GO:0005829">
    <property type="term" value="C:cytosol"/>
    <property type="evidence" value="ECO:0007669"/>
    <property type="project" value="TreeGrafter"/>
</dbReference>
<keyword evidence="3 5" id="KW-0663">Pyridoxal phosphate</keyword>
<name>A0A941D6A2_9MICO</name>
<dbReference type="EMBL" id="JAGSNF010000003">
    <property type="protein sequence ID" value="MBR7742411.1"/>
    <property type="molecule type" value="Genomic_DNA"/>
</dbReference>
<proteinExistence type="inferred from homology"/>
<dbReference type="PANTHER" id="PTHR42743">
    <property type="entry name" value="AMINO-ACID AMINOTRANSFERASE"/>
    <property type="match status" value="1"/>
</dbReference>
<comment type="cofactor">
    <cofactor evidence="1 5">
        <name>pyridoxal 5'-phosphate</name>
        <dbReference type="ChEBI" id="CHEBI:597326"/>
    </cofactor>
</comment>
<dbReference type="GO" id="GO:0008483">
    <property type="term" value="F:transaminase activity"/>
    <property type="evidence" value="ECO:0007669"/>
    <property type="project" value="UniProtKB-KW"/>
</dbReference>
<dbReference type="Gene3D" id="3.30.470.10">
    <property type="match status" value="1"/>
</dbReference>
<protein>
    <submittedName>
        <fullName evidence="6">Aminotransferase class IV family protein</fullName>
    </submittedName>
</protein>
<dbReference type="PROSITE" id="PS00770">
    <property type="entry name" value="AA_TRANSFER_CLASS_4"/>
    <property type="match status" value="1"/>
</dbReference>
<dbReference type="RefSeq" id="WP_211601547.1">
    <property type="nucleotide sequence ID" value="NZ_JAGSNF010000003.1"/>
</dbReference>
<sequence length="280" mass="29771">MTEVRVWVDGETVSPDAPALSAIDHGVTVGDGGFETLQVRDGRPFAMRRHLARMDRTMAGLGLPRADHDRIRAGVEAVLSGPPIEFGRLRWTVTGGRGPLGSDRLGADLTTIVTAVAHARPPATGAVVTVPWTRNERSATAGLKTTSYADNVVALARAQEHGALEALLANTRGELCEGTGSNVFVVLDDVVLTPPLDSGCLAGVTRELVLEWCRADGVDVRERPLPLAVLEDAREVFLTSSLKDVLPVSSVDGRALGAPGRVTRRVQDAWARHAATDEDP</sequence>
<evidence type="ECO:0000313" key="6">
    <source>
        <dbReference type="EMBL" id="MBR7742411.1"/>
    </source>
</evidence>
<dbReference type="Pfam" id="PF01063">
    <property type="entry name" value="Aminotran_4"/>
    <property type="match status" value="1"/>
</dbReference>
<dbReference type="Proteomes" id="UP000677016">
    <property type="component" value="Unassembled WGS sequence"/>
</dbReference>
<keyword evidence="6" id="KW-0032">Aminotransferase</keyword>
<comment type="caution">
    <text evidence="6">The sequence shown here is derived from an EMBL/GenBank/DDBJ whole genome shotgun (WGS) entry which is preliminary data.</text>
</comment>
<dbReference type="InterPro" id="IPR050571">
    <property type="entry name" value="Class-IV_PLP-Dep_Aminotrnsfr"/>
</dbReference>
<dbReference type="GO" id="GO:0046394">
    <property type="term" value="P:carboxylic acid biosynthetic process"/>
    <property type="evidence" value="ECO:0007669"/>
    <property type="project" value="UniProtKB-ARBA"/>
</dbReference>
<accession>A0A941D6A2</accession>
<dbReference type="Gene3D" id="3.20.10.10">
    <property type="entry name" value="D-amino Acid Aminotransferase, subunit A, domain 2"/>
    <property type="match status" value="1"/>
</dbReference>
<evidence type="ECO:0000256" key="4">
    <source>
        <dbReference type="RuleBase" id="RU004106"/>
    </source>
</evidence>
<dbReference type="InterPro" id="IPR043132">
    <property type="entry name" value="BCAT-like_C"/>
</dbReference>
<organism evidence="6 7">
    <name type="scientific">Phycicoccus avicenniae</name>
    <dbReference type="NCBI Taxonomy" id="2828860"/>
    <lineage>
        <taxon>Bacteria</taxon>
        <taxon>Bacillati</taxon>
        <taxon>Actinomycetota</taxon>
        <taxon>Actinomycetes</taxon>
        <taxon>Micrococcales</taxon>
        <taxon>Intrasporangiaceae</taxon>
        <taxon>Phycicoccus</taxon>
    </lineage>
</organism>
<evidence type="ECO:0000313" key="7">
    <source>
        <dbReference type="Proteomes" id="UP000677016"/>
    </source>
</evidence>
<dbReference type="InterPro" id="IPR036038">
    <property type="entry name" value="Aminotransferase-like"/>
</dbReference>
<gene>
    <name evidence="6" type="ORF">KC207_03785</name>
</gene>
<dbReference type="CDD" id="cd00449">
    <property type="entry name" value="PLPDE_IV"/>
    <property type="match status" value="1"/>
</dbReference>
<evidence type="ECO:0000256" key="5">
    <source>
        <dbReference type="RuleBase" id="RU004516"/>
    </source>
</evidence>